<organism evidence="1">
    <name type="scientific">gut metagenome</name>
    <dbReference type="NCBI Taxonomy" id="749906"/>
    <lineage>
        <taxon>unclassified sequences</taxon>
        <taxon>metagenomes</taxon>
        <taxon>organismal metagenomes</taxon>
    </lineage>
</organism>
<proteinExistence type="predicted"/>
<reference evidence="1" key="1">
    <citation type="journal article" date="2012" name="PLoS ONE">
        <title>Gene sets for utilization of primary and secondary nutrition supplies in the distal gut of endangered iberian lynx.</title>
        <authorList>
            <person name="Alcaide M."/>
            <person name="Messina E."/>
            <person name="Richter M."/>
            <person name="Bargiela R."/>
            <person name="Peplies J."/>
            <person name="Huws S.A."/>
            <person name="Newbold C.J."/>
            <person name="Golyshin P.N."/>
            <person name="Simon M.A."/>
            <person name="Lopez G."/>
            <person name="Yakimov M.M."/>
            <person name="Ferrer M."/>
        </authorList>
    </citation>
    <scope>NUCLEOTIDE SEQUENCE</scope>
</reference>
<evidence type="ECO:0000313" key="1">
    <source>
        <dbReference type="EMBL" id="EJW99857.1"/>
    </source>
</evidence>
<name>J9GDK6_9ZZZZ</name>
<dbReference type="EMBL" id="AMCI01003630">
    <property type="protein sequence ID" value="EJW99857.1"/>
    <property type="molecule type" value="Genomic_DNA"/>
</dbReference>
<sequence length="82" mass="8883">MFHDGGFVVGIQRRLVSPFVNQQHRLGILGWVVIGITFISRSGSNVVHQTAVHHLLGKGPGVVSFPGVENMDGQAHAFSPWP</sequence>
<protein>
    <submittedName>
        <fullName evidence="1">Uncharacterized protein</fullName>
    </submittedName>
</protein>
<comment type="caution">
    <text evidence="1">The sequence shown here is derived from an EMBL/GenBank/DDBJ whole genome shotgun (WGS) entry which is preliminary data.</text>
</comment>
<dbReference type="AlphaFoldDB" id="J9GDK6"/>
<accession>J9GDK6</accession>
<gene>
    <name evidence="1" type="ORF">EVA_12038</name>
</gene>